<dbReference type="GO" id="GO:0016798">
    <property type="term" value="F:hydrolase activity, acting on glycosyl bonds"/>
    <property type="evidence" value="ECO:0007669"/>
    <property type="project" value="UniProtKB-KW"/>
</dbReference>
<dbReference type="SMART" id="SM00642">
    <property type="entry name" value="Aamy"/>
    <property type="match status" value="1"/>
</dbReference>
<dbReference type="PANTHER" id="PTHR47786">
    <property type="entry name" value="ALPHA-1,4-GLUCAN:MALTOSE-1-PHOSPHATE MALTOSYLTRANSFERASE"/>
    <property type="match status" value="1"/>
</dbReference>
<accession>A0A7K1TIL5</accession>
<gene>
    <name evidence="2" type="ORF">GO988_18105</name>
</gene>
<dbReference type="GO" id="GO:0005975">
    <property type="term" value="P:carbohydrate metabolic process"/>
    <property type="evidence" value="ECO:0007669"/>
    <property type="project" value="InterPro"/>
</dbReference>
<dbReference type="SUPFAM" id="SSF51445">
    <property type="entry name" value="(Trans)glycosidases"/>
    <property type="match status" value="1"/>
</dbReference>
<dbReference type="InterPro" id="IPR017853">
    <property type="entry name" value="GH"/>
</dbReference>
<evidence type="ECO:0000313" key="3">
    <source>
        <dbReference type="Proteomes" id="UP000441336"/>
    </source>
</evidence>
<dbReference type="Proteomes" id="UP000441336">
    <property type="component" value="Unassembled WGS sequence"/>
</dbReference>
<dbReference type="PANTHER" id="PTHR47786:SF2">
    <property type="entry name" value="GLYCOSYL HYDROLASE FAMILY 13 CATALYTIC DOMAIN-CONTAINING PROTEIN"/>
    <property type="match status" value="1"/>
</dbReference>
<dbReference type="InterPro" id="IPR013780">
    <property type="entry name" value="Glyco_hydro_b"/>
</dbReference>
<dbReference type="PROSITE" id="PS51257">
    <property type="entry name" value="PROKAR_LIPOPROTEIN"/>
    <property type="match status" value="1"/>
</dbReference>
<keyword evidence="3" id="KW-1185">Reference proteome</keyword>
<dbReference type="Pfam" id="PF00128">
    <property type="entry name" value="Alpha-amylase"/>
    <property type="match status" value="2"/>
</dbReference>
<comment type="caution">
    <text evidence="2">The sequence shown here is derived from an EMBL/GenBank/DDBJ whole genome shotgun (WGS) entry which is preliminary data.</text>
</comment>
<evidence type="ECO:0000259" key="1">
    <source>
        <dbReference type="SMART" id="SM00642"/>
    </source>
</evidence>
<dbReference type="SUPFAM" id="SSF51011">
    <property type="entry name" value="Glycosyl hydrolase domain"/>
    <property type="match status" value="1"/>
</dbReference>
<dbReference type="Gene3D" id="3.20.20.80">
    <property type="entry name" value="Glycosidases"/>
    <property type="match status" value="1"/>
</dbReference>
<protein>
    <submittedName>
        <fullName evidence="2">Alpha-amylase</fullName>
    </submittedName>
</protein>
<feature type="domain" description="Glycosyl hydrolase family 13 catalytic" evidence="1">
    <location>
        <begin position="71"/>
        <end position="402"/>
    </location>
</feature>
<sequence length="492" mass="55134">MKRGIPFLRKPFSHPTPCSMRKFLGLLLALAACSSPDNSTQTSQANTNACRPPAPFTIKHPAWATNASLYQVNVRQYTPEGTFRAIEPHLARLQKMGVGILWLMPVQPIGVAKRKGKLGSQYSLRDYRSVNPEFGSMADLQHLIGEAHKLGMHVILDWVANHTSWDSKLSQEHPDWFTKDAKGHFVPPVADWQDVIDLDYRKPALRQYMTESMAFWVKTASFDGFRCDVAGLVPTDFWDATRAELEKTKPVFMLAEWDELHDPPFLPKGTFTPHTHLLEKAFDATYALKLHYLLDSIAQGKKPAAALPGYFATERKMYPAGVYLMNFTSSHDVNSWDNPEDVRLGKDALPMAVLTTLLPGIPLVYSGQEAASTKKLRFFDKDTIQWSRYSREQFYTTLLQLKKTNPALRNGDACAKFTILPAPTGCFAFERATADGKARVLVVTNLSEQPQQFQRPTGAANFTDAFASASGPVQEPQLQLPPHGWRVLVAQQ</sequence>
<evidence type="ECO:0000313" key="2">
    <source>
        <dbReference type="EMBL" id="MVN78247.1"/>
    </source>
</evidence>
<dbReference type="InterPro" id="IPR006047">
    <property type="entry name" value="GH13_cat_dom"/>
</dbReference>
<organism evidence="2 3">
    <name type="scientific">Hymenobacter ginkgonis</name>
    <dbReference type="NCBI Taxonomy" id="2682976"/>
    <lineage>
        <taxon>Bacteria</taxon>
        <taxon>Pseudomonadati</taxon>
        <taxon>Bacteroidota</taxon>
        <taxon>Cytophagia</taxon>
        <taxon>Cytophagales</taxon>
        <taxon>Hymenobacteraceae</taxon>
        <taxon>Hymenobacter</taxon>
    </lineage>
</organism>
<dbReference type="Gene3D" id="2.60.40.1180">
    <property type="entry name" value="Golgi alpha-mannosidase II"/>
    <property type="match status" value="1"/>
</dbReference>
<reference evidence="2 3" key="1">
    <citation type="submission" date="2019-12" db="EMBL/GenBank/DDBJ databases">
        <title>Hymenobacter sp. HMF4947 Genome sequencing and assembly.</title>
        <authorList>
            <person name="Kang H."/>
            <person name="Cha I."/>
            <person name="Kim H."/>
            <person name="Joh K."/>
        </authorList>
    </citation>
    <scope>NUCLEOTIDE SEQUENCE [LARGE SCALE GENOMIC DNA]</scope>
    <source>
        <strain evidence="2 3">HMF4947</strain>
    </source>
</reference>
<proteinExistence type="predicted"/>
<dbReference type="CDD" id="cd11313">
    <property type="entry name" value="AmyAc_arch_bac_AmyA"/>
    <property type="match status" value="1"/>
</dbReference>
<name>A0A7K1TIL5_9BACT</name>
<dbReference type="EMBL" id="WQKZ01000004">
    <property type="protein sequence ID" value="MVN78247.1"/>
    <property type="molecule type" value="Genomic_DNA"/>
</dbReference>
<dbReference type="AlphaFoldDB" id="A0A7K1TIL5"/>